<dbReference type="GO" id="GO:0000785">
    <property type="term" value="C:chromatin"/>
    <property type="evidence" value="ECO:0007669"/>
    <property type="project" value="TreeGrafter"/>
</dbReference>
<feature type="domain" description="JmjC" evidence="5">
    <location>
        <begin position="761"/>
        <end position="932"/>
    </location>
</feature>
<evidence type="ECO:0000313" key="7">
    <source>
        <dbReference type="Proteomes" id="UP000813824"/>
    </source>
</evidence>
<dbReference type="AlphaFoldDB" id="A0A8K0XTQ5"/>
<evidence type="ECO:0000256" key="3">
    <source>
        <dbReference type="ARBA" id="ARBA00023242"/>
    </source>
</evidence>
<protein>
    <recommendedName>
        <fullName evidence="5">JmjC domain-containing protein</fullName>
    </recommendedName>
</protein>
<feature type="region of interest" description="Disordered" evidence="4">
    <location>
        <begin position="85"/>
        <end position="143"/>
    </location>
</feature>
<dbReference type="SUPFAM" id="SSF51197">
    <property type="entry name" value="Clavaminate synthase-like"/>
    <property type="match status" value="1"/>
</dbReference>
<dbReference type="PANTHER" id="PTHR12549">
    <property type="entry name" value="JMJC DOMAIN-CONTAINING HISTONE DEMETHYLATION PROTEIN"/>
    <property type="match status" value="1"/>
</dbReference>
<dbReference type="SMART" id="SM00558">
    <property type="entry name" value="JmjC"/>
    <property type="match status" value="1"/>
</dbReference>
<dbReference type="PANTHER" id="PTHR12549:SF38">
    <property type="entry name" value="JMJC DOMAIN-CONTAINING HISTONE DEMETHYLASE 2, ISOFORM A"/>
    <property type="match status" value="1"/>
</dbReference>
<dbReference type="GO" id="GO:0006357">
    <property type="term" value="P:regulation of transcription by RNA polymerase II"/>
    <property type="evidence" value="ECO:0007669"/>
    <property type="project" value="TreeGrafter"/>
</dbReference>
<keyword evidence="2" id="KW-0479">Metal-binding</keyword>
<dbReference type="InterPro" id="IPR003347">
    <property type="entry name" value="JmjC_dom"/>
</dbReference>
<accession>A0A8K0XTQ5</accession>
<keyword evidence="3" id="KW-0539">Nucleus</keyword>
<dbReference type="InterPro" id="IPR045109">
    <property type="entry name" value="LSDs-like"/>
</dbReference>
<feature type="region of interest" description="Disordered" evidence="4">
    <location>
        <begin position="175"/>
        <end position="206"/>
    </location>
</feature>
<dbReference type="GO" id="GO:0032454">
    <property type="term" value="F:histone H3K9 demethylase activity"/>
    <property type="evidence" value="ECO:0007669"/>
    <property type="project" value="InterPro"/>
</dbReference>
<name>A0A8K0XTQ5_9AGAR</name>
<dbReference type="Gene3D" id="2.60.120.650">
    <property type="entry name" value="Cupin"/>
    <property type="match status" value="1"/>
</dbReference>
<keyword evidence="7" id="KW-1185">Reference proteome</keyword>
<evidence type="ECO:0000259" key="5">
    <source>
        <dbReference type="PROSITE" id="PS51184"/>
    </source>
</evidence>
<dbReference type="PROSITE" id="PS51184">
    <property type="entry name" value="JMJC"/>
    <property type="match status" value="1"/>
</dbReference>
<reference evidence="6" key="1">
    <citation type="journal article" date="2021" name="New Phytol.">
        <title>Evolutionary innovations through gain and loss of genes in the ectomycorrhizal Boletales.</title>
        <authorList>
            <person name="Wu G."/>
            <person name="Miyauchi S."/>
            <person name="Morin E."/>
            <person name="Kuo A."/>
            <person name="Drula E."/>
            <person name="Varga T."/>
            <person name="Kohler A."/>
            <person name="Feng B."/>
            <person name="Cao Y."/>
            <person name="Lipzen A."/>
            <person name="Daum C."/>
            <person name="Hundley H."/>
            <person name="Pangilinan J."/>
            <person name="Johnson J."/>
            <person name="Barry K."/>
            <person name="LaButti K."/>
            <person name="Ng V."/>
            <person name="Ahrendt S."/>
            <person name="Min B."/>
            <person name="Choi I.G."/>
            <person name="Park H."/>
            <person name="Plett J.M."/>
            <person name="Magnuson J."/>
            <person name="Spatafora J.W."/>
            <person name="Nagy L.G."/>
            <person name="Henrissat B."/>
            <person name="Grigoriev I.V."/>
            <person name="Yang Z.L."/>
            <person name="Xu J."/>
            <person name="Martin F.M."/>
        </authorList>
    </citation>
    <scope>NUCLEOTIDE SEQUENCE</scope>
    <source>
        <strain evidence="6">KKN 215</strain>
    </source>
</reference>
<sequence length="968" mass="108872">MNTLHDQGHKRTSINELLNPVASATPSQRLESHPVYNTNQLPTISAAAYIPHQHHVSQPASYAPPNMHPVGSSFSLRAASWDHSAGDAMTRRHDAETAQSCRYTPSIPQPPYPDQQYPRQPPRSIDEPQHNYGNGSWPPSHEALPVSYTPAMLAAPAYTDERTGELRTYYATTLPVSSSSNSSAQNDSTQKTYSSPPIQQQSQPQYEGDVVHQAYPPPTANAWQHAERVSVRIAARTSIPNGSMTFHHPSQAGPAFYGIAAIPVMQAPPPPAQKRPLEQSEDESAPKAKKSRAKAKSTSEGSTGASRRGYNAKKRNEAAQIAAQNATALVPMIPVSDENGVVGPTTQLRPELQFARCMSNRYRLEEFPRCVSCTRRWAGDTCRFQGIRFFLKDEKKNIVGISFVESHKPDGPSMHFPVQWNIPLEDSHIRRVKRTVAEALLPVLKLEHEHLANTEVIRRTRESEVRATCDTCMTSIFSCSWMCRLCGREACQECFEQVRDLTTDKPDATEADIAALQQRREKHAHVNPFFLSCTRRAEHRAVDFSRMTRFTNDELNQAVEEMEALIAQPNPDDLQPSDIPDDQLGQMVDGSACTEYQNISGLPHPIGDLSSSNGTLPSDLSSFTVSAPPPSILPSPLTPVTPTHPVRYFRDTELTDDVFRRVWGKGRPLVVTGLLEKFHLQWTPEYFKTKYGTQGCLILECQNDTNKRVTVGDFFSWFGNYAGRRDCWKLKDWPPSTDFKTAFPELYEDFSRATPVPNYVRRDGVLNIASHFPSNTIAPDLGPKMYNAMASFEGPGSKGSTRLHMDMADAVNIMMYASPTPDNKPGCAVWDLFEPGDAPKLRKFLKKRYKGQYQNDPIHSQTFYLDSQLRQELYDDYGIKSHRIYQKPGEAVFIPAGCAHQVCNLADCIKVASDFVSPENIERCEELTKEFREQNQSMVWKEDVLQLRTMMWFAWLSCCRQERDRQDS</sequence>
<evidence type="ECO:0000313" key="6">
    <source>
        <dbReference type="EMBL" id="KAH8106073.1"/>
    </source>
</evidence>
<evidence type="ECO:0000256" key="2">
    <source>
        <dbReference type="ARBA" id="ARBA00022723"/>
    </source>
</evidence>
<dbReference type="Proteomes" id="UP000813824">
    <property type="component" value="Unassembled WGS sequence"/>
</dbReference>
<comment type="subcellular location">
    <subcellularLocation>
        <location evidence="1">Nucleus</location>
    </subcellularLocation>
</comment>
<dbReference type="OrthoDB" id="1667110at2759"/>
<dbReference type="GO" id="GO:0046872">
    <property type="term" value="F:metal ion binding"/>
    <property type="evidence" value="ECO:0007669"/>
    <property type="project" value="UniProtKB-KW"/>
</dbReference>
<evidence type="ECO:0000256" key="4">
    <source>
        <dbReference type="SAM" id="MobiDB-lite"/>
    </source>
</evidence>
<gene>
    <name evidence="6" type="ORF">BXZ70DRAFT_1004357</name>
</gene>
<dbReference type="Pfam" id="PF02373">
    <property type="entry name" value="JmjC"/>
    <property type="match status" value="1"/>
</dbReference>
<feature type="region of interest" description="Disordered" evidence="4">
    <location>
        <begin position="266"/>
        <end position="316"/>
    </location>
</feature>
<dbReference type="GO" id="GO:0031490">
    <property type="term" value="F:chromatin DNA binding"/>
    <property type="evidence" value="ECO:0007669"/>
    <property type="project" value="TreeGrafter"/>
</dbReference>
<organism evidence="6 7">
    <name type="scientific">Cristinia sonorae</name>
    <dbReference type="NCBI Taxonomy" id="1940300"/>
    <lineage>
        <taxon>Eukaryota</taxon>
        <taxon>Fungi</taxon>
        <taxon>Dikarya</taxon>
        <taxon>Basidiomycota</taxon>
        <taxon>Agaricomycotina</taxon>
        <taxon>Agaricomycetes</taxon>
        <taxon>Agaricomycetidae</taxon>
        <taxon>Agaricales</taxon>
        <taxon>Pleurotineae</taxon>
        <taxon>Stephanosporaceae</taxon>
        <taxon>Cristinia</taxon>
    </lineage>
</organism>
<dbReference type="GO" id="GO:0000118">
    <property type="term" value="C:histone deacetylase complex"/>
    <property type="evidence" value="ECO:0007669"/>
    <property type="project" value="TreeGrafter"/>
</dbReference>
<feature type="compositionally biased region" description="Low complexity" evidence="4">
    <location>
        <begin position="194"/>
        <end position="205"/>
    </location>
</feature>
<proteinExistence type="predicted"/>
<feature type="compositionally biased region" description="Polar residues" evidence="4">
    <location>
        <begin position="184"/>
        <end position="193"/>
    </location>
</feature>
<dbReference type="GO" id="GO:0003712">
    <property type="term" value="F:transcription coregulator activity"/>
    <property type="evidence" value="ECO:0007669"/>
    <property type="project" value="TreeGrafter"/>
</dbReference>
<dbReference type="EMBL" id="JAEVFJ010000003">
    <property type="protein sequence ID" value="KAH8106073.1"/>
    <property type="molecule type" value="Genomic_DNA"/>
</dbReference>
<evidence type="ECO:0000256" key="1">
    <source>
        <dbReference type="ARBA" id="ARBA00004123"/>
    </source>
</evidence>
<comment type="caution">
    <text evidence="6">The sequence shown here is derived from an EMBL/GenBank/DDBJ whole genome shotgun (WGS) entry which is preliminary data.</text>
</comment>